<dbReference type="Gene3D" id="3.30.2280.10">
    <property type="entry name" value="Hypothetical protein (hspc210)"/>
    <property type="match status" value="1"/>
</dbReference>
<organism evidence="3 4">
    <name type="scientific">Varroa destructor</name>
    <name type="common">Honeybee mite</name>
    <dbReference type="NCBI Taxonomy" id="109461"/>
    <lineage>
        <taxon>Eukaryota</taxon>
        <taxon>Metazoa</taxon>
        <taxon>Ecdysozoa</taxon>
        <taxon>Arthropoda</taxon>
        <taxon>Chelicerata</taxon>
        <taxon>Arachnida</taxon>
        <taxon>Acari</taxon>
        <taxon>Parasitiformes</taxon>
        <taxon>Mesostigmata</taxon>
        <taxon>Gamasina</taxon>
        <taxon>Dermanyssoidea</taxon>
        <taxon>Varroidae</taxon>
        <taxon>Varroa</taxon>
    </lineage>
</organism>
<sequence length="136" mass="15214">MPTSARGGKIPHKCKCATTPEPPYGIQEVPFPEEVESVMNDVRFGVEEISLSKKFAVTPISAHLNIITKEDRTLFVLMSPQGFRIIGDARDTSNIENGAVYETIQALLDHESPEYRRRFSEALAERLKAIADEEHS</sequence>
<dbReference type="RefSeq" id="XP_022669876.1">
    <property type="nucleotide sequence ID" value="XM_022814141.1"/>
</dbReference>
<dbReference type="KEGG" id="vde:111253909"/>
<evidence type="ECO:0000313" key="3">
    <source>
        <dbReference type="EnsemblMetazoa" id="XP_022669876"/>
    </source>
</evidence>
<accession>A0A7M7KS24</accession>
<dbReference type="GO" id="GO:0051018">
    <property type="term" value="F:protein kinase A binding"/>
    <property type="evidence" value="ECO:0007669"/>
    <property type="project" value="TreeGrafter"/>
</dbReference>
<dbReference type="FunCoup" id="A0A7M7KS24">
    <property type="interactions" value="333"/>
</dbReference>
<evidence type="ECO:0000313" key="4">
    <source>
        <dbReference type="Proteomes" id="UP000594260"/>
    </source>
</evidence>
<dbReference type="GO" id="GO:0005737">
    <property type="term" value="C:cytoplasm"/>
    <property type="evidence" value="ECO:0007669"/>
    <property type="project" value="TreeGrafter"/>
</dbReference>
<dbReference type="Proteomes" id="UP000594260">
    <property type="component" value="Unplaced"/>
</dbReference>
<protein>
    <recommendedName>
        <fullName evidence="2">GSKIP domain-containing protein</fullName>
    </recommendedName>
</protein>
<dbReference type="PANTHER" id="PTHR12490">
    <property type="entry name" value="GSK3B-INTERACTING PROTEIN"/>
    <property type="match status" value="1"/>
</dbReference>
<dbReference type="GeneID" id="111253909"/>
<evidence type="ECO:0000259" key="2">
    <source>
        <dbReference type="Pfam" id="PF05303"/>
    </source>
</evidence>
<dbReference type="OrthoDB" id="5804279at2759"/>
<dbReference type="GO" id="GO:0019207">
    <property type="term" value="F:kinase regulator activity"/>
    <property type="evidence" value="ECO:0007669"/>
    <property type="project" value="TreeGrafter"/>
</dbReference>
<evidence type="ECO:0000256" key="1">
    <source>
        <dbReference type="ARBA" id="ARBA00009571"/>
    </source>
</evidence>
<dbReference type="EnsemblMetazoa" id="XM_022814141">
    <property type="protein sequence ID" value="XP_022669876"/>
    <property type="gene ID" value="LOC111253909"/>
</dbReference>
<comment type="similarity">
    <text evidence="1">Belongs to the GSKIP family.</text>
</comment>
<dbReference type="InParanoid" id="A0A7M7KS24"/>
<dbReference type="InterPro" id="IPR037395">
    <property type="entry name" value="GSKIP"/>
</dbReference>
<dbReference type="Pfam" id="PF05303">
    <property type="entry name" value="GSKIP_dom"/>
    <property type="match status" value="1"/>
</dbReference>
<dbReference type="InterPro" id="IPR023231">
    <property type="entry name" value="GSKIP_dom_sf"/>
</dbReference>
<dbReference type="AlphaFoldDB" id="A0A7M7KS24"/>
<keyword evidence="4" id="KW-1185">Reference proteome</keyword>
<reference evidence="3" key="1">
    <citation type="submission" date="2021-01" db="UniProtKB">
        <authorList>
            <consortium name="EnsemblMetazoa"/>
        </authorList>
    </citation>
    <scope>IDENTIFICATION</scope>
</reference>
<dbReference type="OMA" id="FAVTEMH"/>
<feature type="domain" description="GSKIP" evidence="2">
    <location>
        <begin position="33"/>
        <end position="129"/>
    </location>
</feature>
<proteinExistence type="inferred from homology"/>
<dbReference type="GO" id="GO:0060828">
    <property type="term" value="P:regulation of canonical Wnt signaling pathway"/>
    <property type="evidence" value="ECO:0007669"/>
    <property type="project" value="InterPro"/>
</dbReference>
<dbReference type="InterPro" id="IPR007967">
    <property type="entry name" value="GSKIP_dom"/>
</dbReference>
<name>A0A7M7KS24_VARDE</name>
<dbReference type="SUPFAM" id="SSF103107">
    <property type="entry name" value="Hypothetical protein c14orf129, hspc210"/>
    <property type="match status" value="1"/>
</dbReference>
<dbReference type="PANTHER" id="PTHR12490:SF4">
    <property type="entry name" value="GSK3B-INTERACTING PROTEIN"/>
    <property type="match status" value="1"/>
</dbReference>